<feature type="chain" id="PRO_5025337575" evidence="1">
    <location>
        <begin position="26"/>
        <end position="670"/>
    </location>
</feature>
<dbReference type="EMBL" id="CAAHFH010000002">
    <property type="protein sequence ID" value="VGO21831.1"/>
    <property type="molecule type" value="Genomic_DNA"/>
</dbReference>
<organism evidence="2 3">
    <name type="scientific">Pontiella sulfatireligans</name>
    <dbReference type="NCBI Taxonomy" id="2750658"/>
    <lineage>
        <taxon>Bacteria</taxon>
        <taxon>Pseudomonadati</taxon>
        <taxon>Kiritimatiellota</taxon>
        <taxon>Kiritimatiellia</taxon>
        <taxon>Kiritimatiellales</taxon>
        <taxon>Pontiellaceae</taxon>
        <taxon>Pontiella</taxon>
    </lineage>
</organism>
<dbReference type="AlphaFoldDB" id="A0A6C2URG0"/>
<dbReference type="InterPro" id="IPR045584">
    <property type="entry name" value="Pilin-like"/>
</dbReference>
<dbReference type="Proteomes" id="UP000346198">
    <property type="component" value="Unassembled WGS sequence"/>
</dbReference>
<keyword evidence="1" id="KW-0732">Signal</keyword>
<evidence type="ECO:0000313" key="3">
    <source>
        <dbReference type="Proteomes" id="UP000346198"/>
    </source>
</evidence>
<evidence type="ECO:0000313" key="2">
    <source>
        <dbReference type="EMBL" id="VGO21831.1"/>
    </source>
</evidence>
<keyword evidence="3" id="KW-1185">Reference proteome</keyword>
<evidence type="ECO:0000256" key="1">
    <source>
        <dbReference type="SAM" id="SignalP"/>
    </source>
</evidence>
<dbReference type="SUPFAM" id="SSF54523">
    <property type="entry name" value="Pili subunits"/>
    <property type="match status" value="1"/>
</dbReference>
<name>A0A6C2URG0_9BACT</name>
<sequence length="670" mass="72846">MKKKLTALVAAACLLSGWLPTASLAAHPPMHPVLEQLDLDGDLLVYMNTSTIEQRVLDYIEHMSQMMITSFSGDAQAQALQLEAVAATIEKVKAGIEWSGLLSLESYAMSMASVDGTLNRVVSVAQHAEADAGKPLWRLLASNPKALKGIHYVPADAVYTANSTASLDEAWKIVNEFIAQFLGEPQATAFIQKTAMFEMVLGTNITAITGSLENDVLLSLQLSEDKTITIPQGQTTLTIPEPNLLIGLETKNGLLGKILPEKLKLMQMPITESTHAGVTLHTLNMPVPLPVPVQLTLATTDHYLLLGSSREAVVKALDCQASHNGLTATPLYQKLLAGAPAETSAIEFMSPRFMQTYIAIMKQAMGLKQGRDEAAMIDMMLGGYENMYAGGYSLKTPTSLFSKSYADYGGAKPVEMAASSYIGLLAAIGIPSFQKARSSSQDKVCQNNRRIIEAAKEQWAMKNNKPEGSLVAEADITEYIKGGLPMLVCPKGGTYAINPVGTDCECSAHNAANNLKENIKRPAVEERVPVARISGRQISKHPFVIDRYGFVLPHHSSQTLLPLIKGLDMDLSPGLQIEQADVETALKIIDICDGSDYLRNYIQIESLDLMYPDFIDMRLAGDIRVRMPRFSLKTKLQNLATVIKIANGQGQQVKEVDLSLDSSKVPVTYH</sequence>
<reference evidence="2 3" key="1">
    <citation type="submission" date="2019-04" db="EMBL/GenBank/DDBJ databases">
        <authorList>
            <person name="Van Vliet M D."/>
        </authorList>
    </citation>
    <scope>NUCLEOTIDE SEQUENCE [LARGE SCALE GENOMIC DNA]</scope>
    <source>
        <strain evidence="2 3">F21</strain>
    </source>
</reference>
<gene>
    <name evidence="2" type="ORF">SCARR_03908</name>
</gene>
<dbReference type="Gene3D" id="3.30.700.10">
    <property type="entry name" value="Glycoprotein, Type 4 Pilin"/>
    <property type="match status" value="1"/>
</dbReference>
<dbReference type="RefSeq" id="WP_136063265.1">
    <property type="nucleotide sequence ID" value="NZ_CAAHFH010000002.1"/>
</dbReference>
<feature type="signal peptide" evidence="1">
    <location>
        <begin position="1"/>
        <end position="25"/>
    </location>
</feature>
<accession>A0A6C2URG0</accession>
<proteinExistence type="predicted"/>
<protein>
    <submittedName>
        <fullName evidence="2">Uncharacterized protein</fullName>
    </submittedName>
</protein>